<evidence type="ECO:0000256" key="1">
    <source>
        <dbReference type="SAM" id="MobiDB-lite"/>
    </source>
</evidence>
<protein>
    <recommendedName>
        <fullName evidence="4">Protein CMSS1</fullName>
    </recommendedName>
</protein>
<accession>A0AAE1AL64</accession>
<feature type="compositionally biased region" description="Basic and acidic residues" evidence="1">
    <location>
        <begin position="41"/>
        <end position="62"/>
    </location>
</feature>
<feature type="compositionally biased region" description="Basic residues" evidence="1">
    <location>
        <begin position="63"/>
        <end position="75"/>
    </location>
</feature>
<organism evidence="2 3">
    <name type="scientific">Elysia crispata</name>
    <name type="common">lettuce slug</name>
    <dbReference type="NCBI Taxonomy" id="231223"/>
    <lineage>
        <taxon>Eukaryota</taxon>
        <taxon>Metazoa</taxon>
        <taxon>Spiralia</taxon>
        <taxon>Lophotrochozoa</taxon>
        <taxon>Mollusca</taxon>
        <taxon>Gastropoda</taxon>
        <taxon>Heterobranchia</taxon>
        <taxon>Euthyneura</taxon>
        <taxon>Panpulmonata</taxon>
        <taxon>Sacoglossa</taxon>
        <taxon>Placobranchoidea</taxon>
        <taxon>Plakobranchidae</taxon>
        <taxon>Elysia</taxon>
    </lineage>
</organism>
<comment type="caution">
    <text evidence="2">The sequence shown here is derived from an EMBL/GenBank/DDBJ whole genome shotgun (WGS) entry which is preliminary data.</text>
</comment>
<dbReference type="GO" id="GO:0005634">
    <property type="term" value="C:nucleus"/>
    <property type="evidence" value="ECO:0007669"/>
    <property type="project" value="TreeGrafter"/>
</dbReference>
<evidence type="ECO:0000313" key="3">
    <source>
        <dbReference type="Proteomes" id="UP001283361"/>
    </source>
</evidence>
<dbReference type="GO" id="GO:0030686">
    <property type="term" value="C:90S preribosome"/>
    <property type="evidence" value="ECO:0007669"/>
    <property type="project" value="TreeGrafter"/>
</dbReference>
<dbReference type="Gene3D" id="3.40.50.300">
    <property type="entry name" value="P-loop containing nucleotide triphosphate hydrolases"/>
    <property type="match status" value="1"/>
</dbReference>
<evidence type="ECO:0000313" key="2">
    <source>
        <dbReference type="EMBL" id="KAK3789802.1"/>
    </source>
</evidence>
<gene>
    <name evidence="2" type="ORF">RRG08_036095</name>
</gene>
<dbReference type="InterPro" id="IPR032704">
    <property type="entry name" value="Cms1"/>
</dbReference>
<feature type="compositionally biased region" description="Polar residues" evidence="1">
    <location>
        <begin position="15"/>
        <end position="27"/>
    </location>
</feature>
<dbReference type="InterPro" id="IPR027417">
    <property type="entry name" value="P-loop_NTPase"/>
</dbReference>
<feature type="compositionally biased region" description="Basic and acidic residues" evidence="1">
    <location>
        <begin position="79"/>
        <end position="90"/>
    </location>
</feature>
<proteinExistence type="predicted"/>
<reference evidence="2" key="1">
    <citation type="journal article" date="2023" name="G3 (Bethesda)">
        <title>A reference genome for the long-term kleptoplast-retaining sea slug Elysia crispata morphotype clarki.</title>
        <authorList>
            <person name="Eastman K.E."/>
            <person name="Pendleton A.L."/>
            <person name="Shaikh M.A."/>
            <person name="Suttiyut T."/>
            <person name="Ogas R."/>
            <person name="Tomko P."/>
            <person name="Gavelis G."/>
            <person name="Widhalm J.R."/>
            <person name="Wisecaver J.H."/>
        </authorList>
    </citation>
    <scope>NUCLEOTIDE SEQUENCE</scope>
    <source>
        <strain evidence="2">ECLA1</strain>
    </source>
</reference>
<dbReference type="PANTHER" id="PTHR24030">
    <property type="entry name" value="PROTEIN CMSS1"/>
    <property type="match status" value="1"/>
</dbReference>
<sequence length="293" mass="32977">MADDLGDEWWLGAENESTTNADVNANTVDLKGQSSGLKKKKDGEADTVTRKGVKRSAEDANLKRKGNNVKKKKQLKSGQEQRKERKRITEESEENLSKPGSTEDVKTMMSKVLMDRLGKDALEELLPVEDDFYPHNVASMVPSKYLSKILTNWRATLKKSLFMKKTGSPCLLIVTSSAVRAVELNRLIKDFLDGKCKVAKLFAKHMKVEEQKKFLNKTNCQVGIGTPGRLLLLIKQGVLQLESLVAIVLDWNWRDAKLKRLPDIPEVKKDLVLLLKDFLMETIRGSPCKLALL</sequence>
<name>A0AAE1AL64_9GAST</name>
<keyword evidence="3" id="KW-1185">Reference proteome</keyword>
<evidence type="ECO:0008006" key="4">
    <source>
        <dbReference type="Google" id="ProtNLM"/>
    </source>
</evidence>
<dbReference type="PANTHER" id="PTHR24030:SF0">
    <property type="entry name" value="PROTEIN CMSS1"/>
    <property type="match status" value="1"/>
</dbReference>
<dbReference type="Proteomes" id="UP001283361">
    <property type="component" value="Unassembled WGS sequence"/>
</dbReference>
<dbReference type="AlphaFoldDB" id="A0AAE1AL64"/>
<dbReference type="EMBL" id="JAWDGP010001628">
    <property type="protein sequence ID" value="KAK3789802.1"/>
    <property type="molecule type" value="Genomic_DNA"/>
</dbReference>
<feature type="region of interest" description="Disordered" evidence="1">
    <location>
        <begin position="1"/>
        <end position="105"/>
    </location>
</feature>
<dbReference type="SUPFAM" id="SSF52540">
    <property type="entry name" value="P-loop containing nucleoside triphosphate hydrolases"/>
    <property type="match status" value="1"/>
</dbReference>
<dbReference type="Pfam" id="PF14617">
    <property type="entry name" value="CMS1"/>
    <property type="match status" value="1"/>
</dbReference>